<organism evidence="3 4">
    <name type="scientific">Fusarium austroafricanum</name>
    <dbReference type="NCBI Taxonomy" id="2364996"/>
    <lineage>
        <taxon>Eukaryota</taxon>
        <taxon>Fungi</taxon>
        <taxon>Dikarya</taxon>
        <taxon>Ascomycota</taxon>
        <taxon>Pezizomycotina</taxon>
        <taxon>Sordariomycetes</taxon>
        <taxon>Hypocreomycetidae</taxon>
        <taxon>Hypocreales</taxon>
        <taxon>Nectriaceae</taxon>
        <taxon>Fusarium</taxon>
        <taxon>Fusarium concolor species complex</taxon>
    </lineage>
</organism>
<feature type="compositionally biased region" description="Polar residues" evidence="1">
    <location>
        <begin position="130"/>
        <end position="141"/>
    </location>
</feature>
<dbReference type="EMBL" id="JAADJG010000618">
    <property type="protein sequence ID" value="KAF4441568.1"/>
    <property type="molecule type" value="Genomic_DNA"/>
</dbReference>
<keyword evidence="3" id="KW-0418">Kinase</keyword>
<name>A0A8H4K2E0_9HYPO</name>
<keyword evidence="3" id="KW-0808">Transferase</keyword>
<evidence type="ECO:0000313" key="4">
    <source>
        <dbReference type="Proteomes" id="UP000605986"/>
    </source>
</evidence>
<feature type="compositionally biased region" description="Basic and acidic residues" evidence="1">
    <location>
        <begin position="158"/>
        <end position="167"/>
    </location>
</feature>
<reference evidence="3" key="1">
    <citation type="submission" date="2020-01" db="EMBL/GenBank/DDBJ databases">
        <title>Identification and distribution of gene clusters putatively required for synthesis of sphingolipid metabolism inhibitors in phylogenetically diverse species of the filamentous fungus Fusarium.</title>
        <authorList>
            <person name="Kim H.-S."/>
            <person name="Busman M."/>
            <person name="Brown D.W."/>
            <person name="Divon H."/>
            <person name="Uhlig S."/>
            <person name="Proctor R.H."/>
        </authorList>
    </citation>
    <scope>NUCLEOTIDE SEQUENCE</scope>
    <source>
        <strain evidence="3">NRRL 53441</strain>
    </source>
</reference>
<dbReference type="Proteomes" id="UP000605986">
    <property type="component" value="Unassembled WGS sequence"/>
</dbReference>
<evidence type="ECO:0000259" key="2">
    <source>
        <dbReference type="Pfam" id="PF26616"/>
    </source>
</evidence>
<dbReference type="Pfam" id="PF26616">
    <property type="entry name" value="CorA-like"/>
    <property type="match status" value="1"/>
</dbReference>
<dbReference type="OrthoDB" id="5396681at2759"/>
<evidence type="ECO:0000313" key="3">
    <source>
        <dbReference type="EMBL" id="KAF4441568.1"/>
    </source>
</evidence>
<accession>A0A8H4K2E0</accession>
<keyword evidence="3" id="KW-0723">Serine/threonine-protein kinase</keyword>
<feature type="region of interest" description="Disordered" evidence="1">
    <location>
        <begin position="128"/>
        <end position="175"/>
    </location>
</feature>
<dbReference type="GO" id="GO:0004674">
    <property type="term" value="F:protein serine/threonine kinase activity"/>
    <property type="evidence" value="ECO:0007669"/>
    <property type="project" value="UniProtKB-KW"/>
</dbReference>
<evidence type="ECO:0000256" key="1">
    <source>
        <dbReference type="SAM" id="MobiDB-lite"/>
    </source>
</evidence>
<protein>
    <submittedName>
        <fullName evidence="3">Serine/threonine protein kinase</fullName>
    </submittedName>
</protein>
<proteinExistence type="predicted"/>
<dbReference type="AlphaFoldDB" id="A0A8H4K2E0"/>
<dbReference type="InterPro" id="IPR058257">
    <property type="entry name" value="CorA-like_dom"/>
</dbReference>
<comment type="caution">
    <text evidence="3">The sequence shown here is derived from an EMBL/GenBank/DDBJ whole genome shotgun (WGS) entry which is preliminary data.</text>
</comment>
<feature type="domain" description="CorA-like transporter" evidence="2">
    <location>
        <begin position="2"/>
        <end position="126"/>
    </location>
</feature>
<sequence length="331" mass="37888">MLSIPKLGRSGQEHHVQYLLRSVEPDIMPNGSTRWNIRQMATYHSFDFVTGKAVWISIKANDVISDRVKEAASQLPALDPEFLSNCSGSFSATLVTHLLNIEWCDENWRQCINDIESRARGILVKAQSGRIDQQSPPNILSSKPPLTCQGESFPGTHSTKESDEKSPSRSGFRKTVLHSPSQLIPKQLRFKKADVVRVSSRLLHPSRHDDNTYPDREQSLKILDSFSFEELQQLHFLSELLESFQLVMELDYQTMSDISECYLDLWNHEDLPKEIKGNCANKMKEFRRRIERTQKNLLIRIAQVKALLTALGNGKELVIILTLPLISWHLR</sequence>
<gene>
    <name evidence="3" type="ORF">F53441_11972</name>
</gene>
<keyword evidence="4" id="KW-1185">Reference proteome</keyword>